<organism evidence="7">
    <name type="scientific">marine sediment metagenome</name>
    <dbReference type="NCBI Taxonomy" id="412755"/>
    <lineage>
        <taxon>unclassified sequences</taxon>
        <taxon>metagenomes</taxon>
        <taxon>ecological metagenomes</taxon>
    </lineage>
</organism>
<name>A0A0F9UKP2_9ZZZZ</name>
<dbReference type="AlphaFoldDB" id="A0A0F9UKP2"/>
<evidence type="ECO:0000259" key="6">
    <source>
        <dbReference type="Pfam" id="PF14464"/>
    </source>
</evidence>
<keyword evidence="1" id="KW-0645">Protease</keyword>
<evidence type="ECO:0000256" key="3">
    <source>
        <dbReference type="ARBA" id="ARBA00022801"/>
    </source>
</evidence>
<reference evidence="7" key="1">
    <citation type="journal article" date="2015" name="Nature">
        <title>Complex archaea that bridge the gap between prokaryotes and eukaryotes.</title>
        <authorList>
            <person name="Spang A."/>
            <person name="Saw J.H."/>
            <person name="Jorgensen S.L."/>
            <person name="Zaremba-Niedzwiedzka K."/>
            <person name="Martijn J."/>
            <person name="Lind A.E."/>
            <person name="van Eijk R."/>
            <person name="Schleper C."/>
            <person name="Guy L."/>
            <person name="Ettema T.J."/>
        </authorList>
    </citation>
    <scope>NUCLEOTIDE SEQUENCE</scope>
</reference>
<dbReference type="InterPro" id="IPR028090">
    <property type="entry name" value="JAB_dom_prok"/>
</dbReference>
<proteinExistence type="predicted"/>
<feature type="domain" description="JAB" evidence="6">
    <location>
        <begin position="70"/>
        <end position="107"/>
    </location>
</feature>
<protein>
    <recommendedName>
        <fullName evidence="6">JAB domain-containing protein</fullName>
    </recommendedName>
</protein>
<evidence type="ECO:0000256" key="5">
    <source>
        <dbReference type="ARBA" id="ARBA00023049"/>
    </source>
</evidence>
<keyword evidence="4" id="KW-0862">Zinc</keyword>
<keyword evidence="5" id="KW-0482">Metalloprotease</keyword>
<evidence type="ECO:0000256" key="2">
    <source>
        <dbReference type="ARBA" id="ARBA00022723"/>
    </source>
</evidence>
<keyword evidence="3" id="KW-0378">Hydrolase</keyword>
<dbReference type="GO" id="GO:0006508">
    <property type="term" value="P:proteolysis"/>
    <property type="evidence" value="ECO:0007669"/>
    <property type="project" value="UniProtKB-KW"/>
</dbReference>
<comment type="caution">
    <text evidence="7">The sequence shown here is derived from an EMBL/GenBank/DDBJ whole genome shotgun (WGS) entry which is preliminary data.</text>
</comment>
<dbReference type="GO" id="GO:0008237">
    <property type="term" value="F:metallopeptidase activity"/>
    <property type="evidence" value="ECO:0007669"/>
    <property type="project" value="UniProtKB-KW"/>
</dbReference>
<dbReference type="EMBL" id="LAZR01000940">
    <property type="protein sequence ID" value="KKN54178.1"/>
    <property type="molecule type" value="Genomic_DNA"/>
</dbReference>
<dbReference type="Pfam" id="PF14464">
    <property type="entry name" value="Prok-JAB"/>
    <property type="match status" value="1"/>
</dbReference>
<gene>
    <name evidence="7" type="ORF">LCGC14_0595270</name>
</gene>
<keyword evidence="2" id="KW-0479">Metal-binding</keyword>
<sequence>MNTRRRPIGRITREAHTVGRMGQTTVTSKIPKNEIGYALCRVRKSGRLVRGPVAEGTPTRVDIPIQCPPGSDFEVMVHTHPGGRAEPSALDRRTAERFGASAICIASDTELKCHPATRAGRTSRR</sequence>
<evidence type="ECO:0000313" key="7">
    <source>
        <dbReference type="EMBL" id="KKN54178.1"/>
    </source>
</evidence>
<evidence type="ECO:0000256" key="4">
    <source>
        <dbReference type="ARBA" id="ARBA00022833"/>
    </source>
</evidence>
<dbReference type="GO" id="GO:0046872">
    <property type="term" value="F:metal ion binding"/>
    <property type="evidence" value="ECO:0007669"/>
    <property type="project" value="UniProtKB-KW"/>
</dbReference>
<dbReference type="SUPFAM" id="SSF102712">
    <property type="entry name" value="JAB1/MPN domain"/>
    <property type="match status" value="1"/>
</dbReference>
<evidence type="ECO:0000256" key="1">
    <source>
        <dbReference type="ARBA" id="ARBA00022670"/>
    </source>
</evidence>
<accession>A0A0F9UKP2</accession>